<dbReference type="OrthoDB" id="422574at2759"/>
<evidence type="ECO:0000313" key="6">
    <source>
        <dbReference type="Proteomes" id="UP000275078"/>
    </source>
</evidence>
<dbReference type="SFLD" id="SFLDS00019">
    <property type="entry name" value="Glutathione_Transferase_(cytos"/>
    <property type="match status" value="1"/>
</dbReference>
<proteinExistence type="inferred from homology"/>
<dbReference type="SUPFAM" id="SSF47616">
    <property type="entry name" value="GST C-terminal domain-like"/>
    <property type="match status" value="1"/>
</dbReference>
<dbReference type="PANTHER" id="PTHR44051:SF8">
    <property type="entry name" value="GLUTATHIONE S-TRANSFERASE GSTA"/>
    <property type="match status" value="1"/>
</dbReference>
<dbReference type="EMBL" id="ML119674">
    <property type="protein sequence ID" value="RPA82106.1"/>
    <property type="molecule type" value="Genomic_DNA"/>
</dbReference>
<dbReference type="CDD" id="cd10291">
    <property type="entry name" value="GST_C_YfcG_like"/>
    <property type="match status" value="1"/>
</dbReference>
<dbReference type="SFLD" id="SFLDG01151">
    <property type="entry name" value="Main.2:_Nu-like"/>
    <property type="match status" value="1"/>
</dbReference>
<dbReference type="InterPro" id="IPR010987">
    <property type="entry name" value="Glutathione-S-Trfase_C-like"/>
</dbReference>
<dbReference type="InterPro" id="IPR040079">
    <property type="entry name" value="Glutathione_S-Trfase"/>
</dbReference>
<comment type="similarity">
    <text evidence="1 2">Belongs to the GST superfamily.</text>
</comment>
<dbReference type="Pfam" id="PF00043">
    <property type="entry name" value="GST_C"/>
    <property type="match status" value="1"/>
</dbReference>
<dbReference type="Gene3D" id="1.20.1050.10">
    <property type="match status" value="1"/>
</dbReference>
<dbReference type="GO" id="GO:0016740">
    <property type="term" value="F:transferase activity"/>
    <property type="evidence" value="ECO:0007669"/>
    <property type="project" value="UniProtKB-KW"/>
</dbReference>
<dbReference type="CDD" id="cd03048">
    <property type="entry name" value="GST_N_Ure2p_like"/>
    <property type="match status" value="1"/>
</dbReference>
<evidence type="ECO:0000259" key="4">
    <source>
        <dbReference type="PROSITE" id="PS50405"/>
    </source>
</evidence>
<dbReference type="PROSITE" id="PS50404">
    <property type="entry name" value="GST_NTER"/>
    <property type="match status" value="1"/>
</dbReference>
<dbReference type="InterPro" id="IPR036249">
    <property type="entry name" value="Thioredoxin-like_sf"/>
</dbReference>
<keyword evidence="6" id="KW-1185">Reference proteome</keyword>
<evidence type="ECO:0000313" key="5">
    <source>
        <dbReference type="EMBL" id="RPA82106.1"/>
    </source>
</evidence>
<dbReference type="SFLD" id="SFLDG00358">
    <property type="entry name" value="Main_(cytGST)"/>
    <property type="match status" value="1"/>
</dbReference>
<protein>
    <submittedName>
        <fullName evidence="5">Glutathione S-transferase GstA</fullName>
    </submittedName>
</protein>
<accession>A0A3N4I9H6</accession>
<dbReference type="InterPro" id="IPR036282">
    <property type="entry name" value="Glutathione-S-Trfase_C_sf"/>
</dbReference>
<dbReference type="InterPro" id="IPR004045">
    <property type="entry name" value="Glutathione_S-Trfase_N"/>
</dbReference>
<dbReference type="InterPro" id="IPR004046">
    <property type="entry name" value="GST_C"/>
</dbReference>
<dbReference type="Pfam" id="PF02798">
    <property type="entry name" value="GST_N"/>
    <property type="match status" value="1"/>
</dbReference>
<dbReference type="AlphaFoldDB" id="A0A3N4I9H6"/>
<dbReference type="STRING" id="1160509.A0A3N4I9H6"/>
<gene>
    <name evidence="5" type="ORF">BJ508DRAFT_414359</name>
</gene>
<evidence type="ECO:0000259" key="3">
    <source>
        <dbReference type="PROSITE" id="PS50404"/>
    </source>
</evidence>
<feature type="domain" description="GST N-terminal" evidence="3">
    <location>
        <begin position="4"/>
        <end position="93"/>
    </location>
</feature>
<dbReference type="SUPFAM" id="SSF52833">
    <property type="entry name" value="Thioredoxin-like"/>
    <property type="match status" value="1"/>
</dbReference>
<evidence type="ECO:0000256" key="1">
    <source>
        <dbReference type="ARBA" id="ARBA00007409"/>
    </source>
</evidence>
<dbReference type="PROSITE" id="PS50405">
    <property type="entry name" value="GST_CTER"/>
    <property type="match status" value="1"/>
</dbReference>
<reference evidence="5 6" key="1">
    <citation type="journal article" date="2018" name="Nat. Ecol. Evol.">
        <title>Pezizomycetes genomes reveal the molecular basis of ectomycorrhizal truffle lifestyle.</title>
        <authorList>
            <person name="Murat C."/>
            <person name="Payen T."/>
            <person name="Noel B."/>
            <person name="Kuo A."/>
            <person name="Morin E."/>
            <person name="Chen J."/>
            <person name="Kohler A."/>
            <person name="Krizsan K."/>
            <person name="Balestrini R."/>
            <person name="Da Silva C."/>
            <person name="Montanini B."/>
            <person name="Hainaut M."/>
            <person name="Levati E."/>
            <person name="Barry K.W."/>
            <person name="Belfiori B."/>
            <person name="Cichocki N."/>
            <person name="Clum A."/>
            <person name="Dockter R.B."/>
            <person name="Fauchery L."/>
            <person name="Guy J."/>
            <person name="Iotti M."/>
            <person name="Le Tacon F."/>
            <person name="Lindquist E.A."/>
            <person name="Lipzen A."/>
            <person name="Malagnac F."/>
            <person name="Mello A."/>
            <person name="Molinier V."/>
            <person name="Miyauchi S."/>
            <person name="Poulain J."/>
            <person name="Riccioni C."/>
            <person name="Rubini A."/>
            <person name="Sitrit Y."/>
            <person name="Splivallo R."/>
            <person name="Traeger S."/>
            <person name="Wang M."/>
            <person name="Zifcakova L."/>
            <person name="Wipf D."/>
            <person name="Zambonelli A."/>
            <person name="Paolocci F."/>
            <person name="Nowrousian M."/>
            <person name="Ottonello S."/>
            <person name="Baldrian P."/>
            <person name="Spatafora J.W."/>
            <person name="Henrissat B."/>
            <person name="Nagy L.G."/>
            <person name="Aury J.M."/>
            <person name="Wincker P."/>
            <person name="Grigoriev I.V."/>
            <person name="Bonfante P."/>
            <person name="Martin F.M."/>
        </authorList>
    </citation>
    <scope>NUCLEOTIDE SEQUENCE [LARGE SCALE GENOMIC DNA]</scope>
    <source>
        <strain evidence="5 6">RN42</strain>
    </source>
</reference>
<dbReference type="Proteomes" id="UP000275078">
    <property type="component" value="Unassembled WGS sequence"/>
</dbReference>
<organism evidence="5 6">
    <name type="scientific">Ascobolus immersus RN42</name>
    <dbReference type="NCBI Taxonomy" id="1160509"/>
    <lineage>
        <taxon>Eukaryota</taxon>
        <taxon>Fungi</taxon>
        <taxon>Dikarya</taxon>
        <taxon>Ascomycota</taxon>
        <taxon>Pezizomycotina</taxon>
        <taxon>Pezizomycetes</taxon>
        <taxon>Pezizales</taxon>
        <taxon>Ascobolaceae</taxon>
        <taxon>Ascobolus</taxon>
    </lineage>
</organism>
<sequence length="252" mass="28439">MSNTPSIILYTAGTPNGYKVSIALEELGIPYELKVIALMKNEQKEPWFLEINPNGRIPAITDRNSPAADGQQLHIFESGAILEYLVGAYDKENKISYPYGSKEHWQTLSWLHFQMGGLGPMQGQANHFFRYAPEKVQYGIDRYQAETKRLYSVLNSHLEKQPSGYLVGNKLTIADIANFGWVRSAAWAGIDINEFPALKAWEEKIDAREAVQRGLQAPPGMDVKKKLTEEELEAKLAEARQWIKAPESSKKE</sequence>
<keyword evidence="5" id="KW-0808">Transferase</keyword>
<dbReference type="Gene3D" id="3.40.30.10">
    <property type="entry name" value="Glutaredoxin"/>
    <property type="match status" value="1"/>
</dbReference>
<feature type="domain" description="GST C-terminal" evidence="4">
    <location>
        <begin position="100"/>
        <end position="236"/>
    </location>
</feature>
<dbReference type="PANTHER" id="PTHR44051">
    <property type="entry name" value="GLUTATHIONE S-TRANSFERASE-RELATED"/>
    <property type="match status" value="1"/>
</dbReference>
<name>A0A3N4I9H6_ASCIM</name>
<evidence type="ECO:0000256" key="2">
    <source>
        <dbReference type="RuleBase" id="RU003494"/>
    </source>
</evidence>